<dbReference type="GO" id="GO:0022900">
    <property type="term" value="P:electron transport chain"/>
    <property type="evidence" value="ECO:0007669"/>
    <property type="project" value="UniProtKB-UniRule"/>
</dbReference>
<dbReference type="Gene3D" id="3.40.50.11540">
    <property type="entry name" value="NADH-ubiquinone oxidoreductase 51kDa subunit"/>
    <property type="match status" value="1"/>
</dbReference>
<dbReference type="GO" id="GO:0051539">
    <property type="term" value="F:4 iron, 4 sulfur cluster binding"/>
    <property type="evidence" value="ECO:0007669"/>
    <property type="project" value="UniProtKB-KW"/>
</dbReference>
<dbReference type="RefSeq" id="WP_103878841.1">
    <property type="nucleotide sequence ID" value="NZ_FNVG01000002.1"/>
</dbReference>
<dbReference type="InterPro" id="IPR017896">
    <property type="entry name" value="4Fe4S_Fe-S-bd"/>
</dbReference>
<comment type="similarity">
    <text evidence="8">Belongs to the 4Fe4S bacterial-type ferredoxin family. RnfC subfamily.</text>
</comment>
<keyword evidence="2 8" id="KW-0004">4Fe-4S</keyword>
<dbReference type="GO" id="GO:0046872">
    <property type="term" value="F:metal ion binding"/>
    <property type="evidence" value="ECO:0007669"/>
    <property type="project" value="UniProtKB-KW"/>
</dbReference>
<feature type="binding site" evidence="8">
    <location>
        <position position="381"/>
    </location>
    <ligand>
        <name>[4Fe-4S] cluster</name>
        <dbReference type="ChEBI" id="CHEBI:49883"/>
        <label>2</label>
    </ligand>
</feature>
<evidence type="ECO:0000256" key="5">
    <source>
        <dbReference type="ARBA" id="ARBA00022982"/>
    </source>
</evidence>
<dbReference type="InterPro" id="IPR011538">
    <property type="entry name" value="Nuo51_FMN-bd"/>
</dbReference>
<name>A0A1H5TFG1_9VIBR</name>
<evidence type="ECO:0000256" key="8">
    <source>
        <dbReference type="HAMAP-Rule" id="MF_00461"/>
    </source>
</evidence>
<evidence type="ECO:0000256" key="9">
    <source>
        <dbReference type="SAM" id="MobiDB-lite"/>
    </source>
</evidence>
<feature type="binding site" evidence="8">
    <location>
        <position position="371"/>
    </location>
    <ligand>
        <name>[4Fe-4S] cluster</name>
        <dbReference type="ChEBI" id="CHEBI:49883"/>
        <label>1</label>
    </ligand>
</feature>
<comment type="subcellular location">
    <subcellularLocation>
        <location evidence="8">Cell inner membrane</location>
        <topology evidence="8">Peripheral membrane protein</topology>
    </subcellularLocation>
</comment>
<dbReference type="InterPro" id="IPR026902">
    <property type="entry name" value="RnfC_N"/>
</dbReference>
<feature type="domain" description="4Fe-4S ferredoxin-type" evidence="10">
    <location>
        <begin position="401"/>
        <end position="429"/>
    </location>
</feature>
<dbReference type="InterPro" id="IPR017900">
    <property type="entry name" value="4Fe4S_Fe_S_CS"/>
</dbReference>
<comment type="function">
    <text evidence="8">Part of a membrane-bound complex that couples electron transfer with translocation of ions across the membrane.</text>
</comment>
<evidence type="ECO:0000256" key="1">
    <source>
        <dbReference type="ARBA" id="ARBA00022448"/>
    </source>
</evidence>
<dbReference type="NCBIfam" id="NF003454">
    <property type="entry name" value="PRK05035.1"/>
    <property type="match status" value="1"/>
</dbReference>
<evidence type="ECO:0000256" key="2">
    <source>
        <dbReference type="ARBA" id="ARBA00022485"/>
    </source>
</evidence>
<dbReference type="SUPFAM" id="SSF46548">
    <property type="entry name" value="alpha-helical ferredoxin"/>
    <property type="match status" value="1"/>
</dbReference>
<feature type="domain" description="4Fe-4S ferredoxin-type" evidence="10">
    <location>
        <begin position="361"/>
        <end position="391"/>
    </location>
</feature>
<dbReference type="InterPro" id="IPR019554">
    <property type="entry name" value="Soluble_ligand-bd"/>
</dbReference>
<dbReference type="AlphaFoldDB" id="A0A1H5TFG1"/>
<dbReference type="Gene3D" id="3.10.20.600">
    <property type="match status" value="1"/>
</dbReference>
<keyword evidence="8" id="KW-0997">Cell inner membrane</keyword>
<dbReference type="OrthoDB" id="9767754at2"/>
<dbReference type="Pfam" id="PF01512">
    <property type="entry name" value="Complex1_51K"/>
    <property type="match status" value="1"/>
</dbReference>
<feature type="region of interest" description="Disordered" evidence="9">
    <location>
        <begin position="475"/>
        <end position="497"/>
    </location>
</feature>
<keyword evidence="6 8" id="KW-0408">Iron</keyword>
<dbReference type="Pfam" id="PF13375">
    <property type="entry name" value="RnfC_N"/>
    <property type="match status" value="1"/>
</dbReference>
<comment type="cofactor">
    <cofactor evidence="8">
        <name>[4Fe-4S] cluster</name>
        <dbReference type="ChEBI" id="CHEBI:49883"/>
    </cofactor>
    <text evidence="8">Binds 2 [4Fe-4S] clusters per subunit.</text>
</comment>
<evidence type="ECO:0000256" key="7">
    <source>
        <dbReference type="ARBA" id="ARBA00023014"/>
    </source>
</evidence>
<accession>A0A1H5TFG1</accession>
<reference evidence="12" key="1">
    <citation type="submission" date="2016-10" db="EMBL/GenBank/DDBJ databases">
        <authorList>
            <person name="Varghese N."/>
            <person name="Submissions S."/>
        </authorList>
    </citation>
    <scope>NUCLEOTIDE SEQUENCE [LARGE SCALE GENOMIC DNA]</scope>
    <source>
        <strain evidence="12">CGMCC 1.7062</strain>
    </source>
</reference>
<gene>
    <name evidence="8" type="primary">rnfC</name>
    <name evidence="11" type="ORF">SAMN04488244_102239</name>
</gene>
<dbReference type="InterPro" id="IPR010208">
    <property type="entry name" value="Ion_transpt_RnfC/RsxC"/>
</dbReference>
<sequence>MRINFTAPFKGGIHPKAYKSLTNNKAIAKDFWPKAVYLSLQQRNGAMLEPLVAVGEKVMRGQIVAVGRTAMIAPLHAPVNGIVTDLTDYLTAHPSKVKAKTIVIRANQDRTWGTTKHKGNIYGHSPEQVIDIIDRAGIVGLGGAGFPTAAKLKFARQAKVHTLVINGGECEPYLTCDDLTMQEHAVEVIAGVRLMLMASGAKKAIVGIEDNKALAFERMRSASSEDDNICVMMVPSIYPMGSERHLIKTVTGVTIPLGSLSTSVGILVNNIATAQAVFHAVAYGHPLVSRIVTVSGKGIESAQNVVVPIGTPVRDIIAHCGGVTENTERLVFGGPMMGQVVTSPQVPIDKTVGGILALSEDEVQPREQQECIRCGQCVRACPMGLMPFQMAAQTRQSEFKQAQQLGVEHCLSCGACSYVCPSSIPLVQYFQHAKGAIKATELIAKKSAQAKALTEARKGRLAAELAVKKAAKAAKAASRKKRARAPRTKSTEEVAND</sequence>
<dbReference type="GO" id="GO:0009055">
    <property type="term" value="F:electron transfer activity"/>
    <property type="evidence" value="ECO:0007669"/>
    <property type="project" value="InterPro"/>
</dbReference>
<keyword evidence="4 8" id="KW-0677">Repeat</keyword>
<dbReference type="EC" id="7.-.-.-" evidence="8"/>
<keyword evidence="7 8" id="KW-0411">Iron-sulfur</keyword>
<feature type="binding site" evidence="8">
    <location>
        <position position="420"/>
    </location>
    <ligand>
        <name>[4Fe-4S] cluster</name>
        <dbReference type="ChEBI" id="CHEBI:49883"/>
        <label>1</label>
    </ligand>
</feature>
<dbReference type="HAMAP" id="MF_00461">
    <property type="entry name" value="RsxC_RnfC"/>
    <property type="match status" value="1"/>
</dbReference>
<dbReference type="Proteomes" id="UP000236721">
    <property type="component" value="Unassembled WGS sequence"/>
</dbReference>
<evidence type="ECO:0000259" key="10">
    <source>
        <dbReference type="PROSITE" id="PS51379"/>
    </source>
</evidence>
<evidence type="ECO:0000256" key="4">
    <source>
        <dbReference type="ARBA" id="ARBA00022737"/>
    </source>
</evidence>
<dbReference type="SUPFAM" id="SSF142019">
    <property type="entry name" value="Nqo1 FMN-binding domain-like"/>
    <property type="match status" value="1"/>
</dbReference>
<dbReference type="InterPro" id="IPR037225">
    <property type="entry name" value="Nuo51_FMN-bd_sf"/>
</dbReference>
<dbReference type="Gene3D" id="3.30.70.20">
    <property type="match status" value="1"/>
</dbReference>
<feature type="binding site" evidence="8">
    <location>
        <position position="410"/>
    </location>
    <ligand>
        <name>[4Fe-4S] cluster</name>
        <dbReference type="ChEBI" id="CHEBI:49883"/>
        <label>2</label>
    </ligand>
</feature>
<organism evidence="11 12">
    <name type="scientific">Vibrio hangzhouensis</name>
    <dbReference type="NCBI Taxonomy" id="462991"/>
    <lineage>
        <taxon>Bacteria</taxon>
        <taxon>Pseudomonadati</taxon>
        <taxon>Pseudomonadota</taxon>
        <taxon>Gammaproteobacteria</taxon>
        <taxon>Vibrionales</taxon>
        <taxon>Vibrionaceae</taxon>
        <taxon>Vibrio</taxon>
    </lineage>
</organism>
<dbReference type="EMBL" id="FNVG01000002">
    <property type="protein sequence ID" value="SEF61539.1"/>
    <property type="molecule type" value="Genomic_DNA"/>
</dbReference>
<keyword evidence="3 8" id="KW-0479">Metal-binding</keyword>
<dbReference type="PANTHER" id="PTHR43034:SF2">
    <property type="entry name" value="ION-TRANSLOCATING OXIDOREDUCTASE COMPLEX SUBUNIT C"/>
    <property type="match status" value="1"/>
</dbReference>
<keyword evidence="1 8" id="KW-0813">Transport</keyword>
<evidence type="ECO:0000313" key="12">
    <source>
        <dbReference type="Proteomes" id="UP000236721"/>
    </source>
</evidence>
<feature type="binding site" evidence="8">
    <location>
        <position position="413"/>
    </location>
    <ligand>
        <name>[4Fe-4S] cluster</name>
        <dbReference type="ChEBI" id="CHEBI:49883"/>
        <label>2</label>
    </ligand>
</feature>
<keyword evidence="8" id="KW-1278">Translocase</keyword>
<dbReference type="PANTHER" id="PTHR43034">
    <property type="entry name" value="ION-TRANSLOCATING OXIDOREDUCTASE COMPLEX SUBUNIT C"/>
    <property type="match status" value="1"/>
</dbReference>
<evidence type="ECO:0000256" key="6">
    <source>
        <dbReference type="ARBA" id="ARBA00023004"/>
    </source>
</evidence>
<keyword evidence="8" id="KW-1003">Cell membrane</keyword>
<dbReference type="PROSITE" id="PS51379">
    <property type="entry name" value="4FE4S_FER_2"/>
    <property type="match status" value="2"/>
</dbReference>
<dbReference type="Pfam" id="PF12838">
    <property type="entry name" value="Fer4_7"/>
    <property type="match status" value="1"/>
</dbReference>
<keyword evidence="8" id="KW-0472">Membrane</keyword>
<feature type="binding site" evidence="8">
    <location>
        <position position="377"/>
    </location>
    <ligand>
        <name>[4Fe-4S] cluster</name>
        <dbReference type="ChEBI" id="CHEBI:49883"/>
        <label>1</label>
    </ligand>
</feature>
<keyword evidence="12" id="KW-1185">Reference proteome</keyword>
<evidence type="ECO:0000313" key="11">
    <source>
        <dbReference type="EMBL" id="SEF61539.1"/>
    </source>
</evidence>
<dbReference type="PROSITE" id="PS00198">
    <property type="entry name" value="4FE4S_FER_1"/>
    <property type="match status" value="1"/>
</dbReference>
<proteinExistence type="inferred from homology"/>
<comment type="subunit">
    <text evidence="8">The complex is composed of six subunits: RnfA, RnfB, RnfC, RnfD, RnfE and RnfG.</text>
</comment>
<dbReference type="NCBIfam" id="TIGR01945">
    <property type="entry name" value="rnfC"/>
    <property type="match status" value="1"/>
</dbReference>
<dbReference type="GO" id="GO:0005886">
    <property type="term" value="C:plasma membrane"/>
    <property type="evidence" value="ECO:0007669"/>
    <property type="project" value="UniProtKB-SubCell"/>
</dbReference>
<feature type="binding site" evidence="8">
    <location>
        <position position="374"/>
    </location>
    <ligand>
        <name>[4Fe-4S] cluster</name>
        <dbReference type="ChEBI" id="CHEBI:49883"/>
        <label>1</label>
    </ligand>
</feature>
<protein>
    <recommendedName>
        <fullName evidence="8">Ion-translocating oxidoreductase complex subunit C</fullName>
        <ecNumber evidence="8">7.-.-.-</ecNumber>
    </recommendedName>
    <alternativeName>
        <fullName evidence="8">Rnf electron transport complex subunit C</fullName>
    </alternativeName>
</protein>
<feature type="binding site" evidence="8">
    <location>
        <position position="416"/>
    </location>
    <ligand>
        <name>[4Fe-4S] cluster</name>
        <dbReference type="ChEBI" id="CHEBI:49883"/>
        <label>2</label>
    </ligand>
</feature>
<keyword evidence="5 8" id="KW-0249">Electron transport</keyword>
<evidence type="ECO:0000256" key="3">
    <source>
        <dbReference type="ARBA" id="ARBA00022723"/>
    </source>
</evidence>
<feature type="compositionally biased region" description="Basic residues" evidence="9">
    <location>
        <begin position="475"/>
        <end position="487"/>
    </location>
</feature>
<dbReference type="Pfam" id="PF10531">
    <property type="entry name" value="SLBB"/>
    <property type="match status" value="1"/>
</dbReference>